<evidence type="ECO:0000313" key="12">
    <source>
        <dbReference type="Proteomes" id="UP000813462"/>
    </source>
</evidence>
<dbReference type="AlphaFoldDB" id="A0A978V2A4"/>
<comment type="domain">
    <text evidence="8">The DHHC domain is required for palmitoyltransferase activity.</text>
</comment>
<reference evidence="11" key="1">
    <citation type="journal article" date="2021" name="Front. Plant Sci.">
        <title>Chromosome-Scale Genome Assembly for Chinese Sour Jujube and Insights Into Its Genome Evolution and Domestication Signature.</title>
        <authorList>
            <person name="Shen L.-Y."/>
            <person name="Luo H."/>
            <person name="Wang X.-L."/>
            <person name="Wang X.-M."/>
            <person name="Qiu X.-J."/>
            <person name="Liu H."/>
            <person name="Zhou S.-S."/>
            <person name="Jia K.-H."/>
            <person name="Nie S."/>
            <person name="Bao Y.-T."/>
            <person name="Zhang R.-G."/>
            <person name="Yun Q.-Z."/>
            <person name="Chai Y.-H."/>
            <person name="Lu J.-Y."/>
            <person name="Li Y."/>
            <person name="Zhao S.-W."/>
            <person name="Mao J.-F."/>
            <person name="Jia S.-G."/>
            <person name="Mao Y.-M."/>
        </authorList>
    </citation>
    <scope>NUCLEOTIDE SEQUENCE</scope>
    <source>
        <strain evidence="11">AT0</strain>
        <tissue evidence="11">Leaf</tissue>
    </source>
</reference>
<dbReference type="GO" id="GO:0006612">
    <property type="term" value="P:protein targeting to membrane"/>
    <property type="evidence" value="ECO:0007669"/>
    <property type="project" value="TreeGrafter"/>
</dbReference>
<keyword evidence="6 8" id="KW-0472">Membrane</keyword>
<evidence type="ECO:0000259" key="10">
    <source>
        <dbReference type="Pfam" id="PF01529"/>
    </source>
</evidence>
<sequence>MASEDMKVMEPETENNNVKVEEKSHSEEKDIVGDQGGNVIMMILKGNLFAIKRVMEDYFLRFGCCGGKLEKTRTYQVWPGKNVFFFPGRLVCGPDPRGLILTTVSILVSDWVFSVYIGEDLPNHSTLIVTFSFILTIIVLVNLVLVSAIDPGIIPRNEKDLVDCTPGMRRKRFITNVNGVEMNLKYCRKCKIFRPPRSCHCIVCDNCVERFDHHCPWIGQCIALRNYRFYLSFVVWALAFFIYILGFSCWRIHQTVQRIRGNSSSSLLAMLLRNCPETLALASFSFAASFFLSGLVIFHAYLISINQTAYENFQECYMNRKNPYDKGVLNNFKGILFMKLPSSKVDFRSELASSLHPVAASHEV</sequence>
<evidence type="ECO:0000256" key="8">
    <source>
        <dbReference type="RuleBase" id="RU079119"/>
    </source>
</evidence>
<keyword evidence="3 8" id="KW-0808">Transferase</keyword>
<dbReference type="EC" id="2.3.1.225" evidence="8"/>
<feature type="transmembrane region" description="Helical" evidence="8">
    <location>
        <begin position="124"/>
        <end position="149"/>
    </location>
</feature>
<keyword evidence="4 8" id="KW-0812">Transmembrane</keyword>
<comment type="catalytic activity">
    <reaction evidence="8">
        <text>L-cysteinyl-[protein] + hexadecanoyl-CoA = S-hexadecanoyl-L-cysteinyl-[protein] + CoA</text>
        <dbReference type="Rhea" id="RHEA:36683"/>
        <dbReference type="Rhea" id="RHEA-COMP:10131"/>
        <dbReference type="Rhea" id="RHEA-COMP:11032"/>
        <dbReference type="ChEBI" id="CHEBI:29950"/>
        <dbReference type="ChEBI" id="CHEBI:57287"/>
        <dbReference type="ChEBI" id="CHEBI:57379"/>
        <dbReference type="ChEBI" id="CHEBI:74151"/>
        <dbReference type="EC" id="2.3.1.225"/>
    </reaction>
</comment>
<protein>
    <recommendedName>
        <fullName evidence="8">S-acyltransferase</fullName>
        <ecNumber evidence="8">2.3.1.225</ecNumber>
    </recommendedName>
    <alternativeName>
        <fullName evidence="8">Palmitoyltransferase</fullName>
    </alternativeName>
</protein>
<dbReference type="GO" id="GO:0005783">
    <property type="term" value="C:endoplasmic reticulum"/>
    <property type="evidence" value="ECO:0007669"/>
    <property type="project" value="TreeGrafter"/>
</dbReference>
<evidence type="ECO:0000256" key="1">
    <source>
        <dbReference type="ARBA" id="ARBA00004127"/>
    </source>
</evidence>
<comment type="similarity">
    <text evidence="2 8">Belongs to the DHHC palmitoyltransferase family.</text>
</comment>
<feature type="transmembrane region" description="Helical" evidence="8">
    <location>
        <begin position="279"/>
        <end position="303"/>
    </location>
</feature>
<feature type="region of interest" description="Disordered" evidence="9">
    <location>
        <begin position="1"/>
        <end position="27"/>
    </location>
</feature>
<proteinExistence type="inferred from homology"/>
<feature type="compositionally biased region" description="Basic and acidic residues" evidence="9">
    <location>
        <begin position="1"/>
        <end position="10"/>
    </location>
</feature>
<evidence type="ECO:0000313" key="11">
    <source>
        <dbReference type="EMBL" id="KAH7521487.1"/>
    </source>
</evidence>
<dbReference type="EMBL" id="JAEACU010000007">
    <property type="protein sequence ID" value="KAH7521487.1"/>
    <property type="molecule type" value="Genomic_DNA"/>
</dbReference>
<organism evidence="11 12">
    <name type="scientific">Ziziphus jujuba var. spinosa</name>
    <dbReference type="NCBI Taxonomy" id="714518"/>
    <lineage>
        <taxon>Eukaryota</taxon>
        <taxon>Viridiplantae</taxon>
        <taxon>Streptophyta</taxon>
        <taxon>Embryophyta</taxon>
        <taxon>Tracheophyta</taxon>
        <taxon>Spermatophyta</taxon>
        <taxon>Magnoliopsida</taxon>
        <taxon>eudicotyledons</taxon>
        <taxon>Gunneridae</taxon>
        <taxon>Pentapetalae</taxon>
        <taxon>rosids</taxon>
        <taxon>fabids</taxon>
        <taxon>Rosales</taxon>
        <taxon>Rhamnaceae</taxon>
        <taxon>Paliureae</taxon>
        <taxon>Ziziphus</taxon>
    </lineage>
</organism>
<evidence type="ECO:0000256" key="2">
    <source>
        <dbReference type="ARBA" id="ARBA00008574"/>
    </source>
</evidence>
<name>A0A978V2A4_ZIZJJ</name>
<evidence type="ECO:0000256" key="4">
    <source>
        <dbReference type="ARBA" id="ARBA00022692"/>
    </source>
</evidence>
<dbReference type="Pfam" id="PF01529">
    <property type="entry name" value="DHHC"/>
    <property type="match status" value="1"/>
</dbReference>
<evidence type="ECO:0000256" key="6">
    <source>
        <dbReference type="ARBA" id="ARBA00023136"/>
    </source>
</evidence>
<feature type="domain" description="Palmitoyltransferase DHHC" evidence="10">
    <location>
        <begin position="182"/>
        <end position="314"/>
    </location>
</feature>
<accession>A0A978V2A4</accession>
<keyword evidence="5 8" id="KW-1133">Transmembrane helix</keyword>
<comment type="caution">
    <text evidence="11">The sequence shown here is derived from an EMBL/GenBank/DDBJ whole genome shotgun (WGS) entry which is preliminary data.</text>
</comment>
<dbReference type="Proteomes" id="UP000813462">
    <property type="component" value="Unassembled WGS sequence"/>
</dbReference>
<dbReference type="PANTHER" id="PTHR22883:SF57">
    <property type="entry name" value="S-ACYLTRANSFERASE"/>
    <property type="match status" value="1"/>
</dbReference>
<feature type="transmembrane region" description="Helical" evidence="8">
    <location>
        <begin position="229"/>
        <end position="253"/>
    </location>
</feature>
<dbReference type="InterPro" id="IPR001594">
    <property type="entry name" value="Palmitoyltrfase_DHHC"/>
</dbReference>
<evidence type="ECO:0000256" key="9">
    <source>
        <dbReference type="SAM" id="MobiDB-lite"/>
    </source>
</evidence>
<evidence type="ECO:0000256" key="3">
    <source>
        <dbReference type="ARBA" id="ARBA00022679"/>
    </source>
</evidence>
<evidence type="ECO:0000256" key="5">
    <source>
        <dbReference type="ARBA" id="ARBA00022989"/>
    </source>
</evidence>
<gene>
    <name evidence="11" type="ORF">FEM48_Zijuj07G0038800</name>
</gene>
<dbReference type="GO" id="GO:0019706">
    <property type="term" value="F:protein-cysteine S-palmitoyltransferase activity"/>
    <property type="evidence" value="ECO:0007669"/>
    <property type="project" value="UniProtKB-EC"/>
</dbReference>
<dbReference type="PROSITE" id="PS50216">
    <property type="entry name" value="DHHC"/>
    <property type="match status" value="1"/>
</dbReference>
<dbReference type="PANTHER" id="PTHR22883">
    <property type="entry name" value="ZINC FINGER DHHC DOMAIN CONTAINING PROTEIN"/>
    <property type="match status" value="1"/>
</dbReference>
<dbReference type="InterPro" id="IPR039859">
    <property type="entry name" value="PFA4/ZDH16/20/ERF2-like"/>
</dbReference>
<feature type="transmembrane region" description="Helical" evidence="8">
    <location>
        <begin position="99"/>
        <end position="118"/>
    </location>
</feature>
<dbReference type="GO" id="GO:0005794">
    <property type="term" value="C:Golgi apparatus"/>
    <property type="evidence" value="ECO:0007669"/>
    <property type="project" value="TreeGrafter"/>
</dbReference>
<comment type="subcellular location">
    <subcellularLocation>
        <location evidence="1">Endomembrane system</location>
        <topology evidence="1">Multi-pass membrane protein</topology>
    </subcellularLocation>
</comment>
<evidence type="ECO:0000256" key="7">
    <source>
        <dbReference type="ARBA" id="ARBA00023315"/>
    </source>
</evidence>
<keyword evidence="7 8" id="KW-0012">Acyltransferase</keyword>